<sequence>MNEIWKVVEEVAKPLGGFIAAGGIAHWFQRRRDQATARMDRARDNAERLEQYAYDTHDRIEANNEARPDDGPYKFTLPALADAASTGDGHRDHALLNAYRDLQIEITRANRYVALTDQGQWHGDSALDTLDRRAYRVAARALELADAYRRRVDMRRAPLAPAEIKLERYIRDRARFDAGWPSVVRPMACVRYARARRRLVRAGYVRLN</sequence>
<organism evidence="1 2">
    <name type="scientific">Burkholderia ubonensis subsp. mesacidophila</name>
    <dbReference type="NCBI Taxonomy" id="265293"/>
    <lineage>
        <taxon>Bacteria</taxon>
        <taxon>Pseudomonadati</taxon>
        <taxon>Pseudomonadota</taxon>
        <taxon>Betaproteobacteria</taxon>
        <taxon>Burkholderiales</taxon>
        <taxon>Burkholderiaceae</taxon>
        <taxon>Burkholderia</taxon>
        <taxon>Burkholderia cepacia complex</taxon>
    </lineage>
</organism>
<name>A0A2A4FDD7_9BURK</name>
<dbReference type="Proteomes" id="UP000217994">
    <property type="component" value="Unassembled WGS sequence"/>
</dbReference>
<evidence type="ECO:0000313" key="1">
    <source>
        <dbReference type="EMBL" id="PCE30359.1"/>
    </source>
</evidence>
<comment type="caution">
    <text evidence="1">The sequence shown here is derived from an EMBL/GenBank/DDBJ whole genome shotgun (WGS) entry which is preliminary data.</text>
</comment>
<gene>
    <name evidence="1" type="ORF">BZL54_21955</name>
</gene>
<protein>
    <submittedName>
        <fullName evidence="1">Uncharacterized protein</fullName>
    </submittedName>
</protein>
<evidence type="ECO:0000313" key="2">
    <source>
        <dbReference type="Proteomes" id="UP000217994"/>
    </source>
</evidence>
<reference evidence="1 2" key="1">
    <citation type="submission" date="2017-01" db="EMBL/GenBank/DDBJ databases">
        <title>Whole-Genome Shotgun Sequencing of Two beta-Proteobacterial Species in Search of the Bulgecin Biosynthetic Cluster.</title>
        <authorList>
            <person name="Horsman M.E."/>
            <person name="Marous D.R."/>
            <person name="Li R."/>
            <person name="Oliver R.A."/>
            <person name="Byun B."/>
            <person name="Emrich S.J."/>
            <person name="Boggess B."/>
            <person name="Townsend C.A."/>
            <person name="Mobashery S."/>
        </authorList>
    </citation>
    <scope>NUCLEOTIDE SEQUENCE [LARGE SCALE GENOMIC DNA]</scope>
    <source>
        <strain evidence="1 2">ATCC 31433</strain>
    </source>
</reference>
<dbReference type="AlphaFoldDB" id="A0A2A4FDD7"/>
<proteinExistence type="predicted"/>
<dbReference type="EMBL" id="MTZU01000067">
    <property type="protein sequence ID" value="PCE30359.1"/>
    <property type="molecule type" value="Genomic_DNA"/>
</dbReference>
<accession>A0A2A4FDD7</accession>